<dbReference type="PANTHER" id="PTHR34488">
    <property type="entry name" value="SI:CH211-245H14.1-RELATED"/>
    <property type="match status" value="1"/>
</dbReference>
<reference evidence="2" key="2">
    <citation type="submission" date="2025-08" db="UniProtKB">
        <authorList>
            <consortium name="Ensembl"/>
        </authorList>
    </citation>
    <scope>IDENTIFICATION</scope>
</reference>
<evidence type="ECO:0000313" key="2">
    <source>
        <dbReference type="Ensembl" id="ENSATEP00000070206.2"/>
    </source>
</evidence>
<dbReference type="InParanoid" id="A0A7N6C0J7"/>
<evidence type="ECO:0000313" key="3">
    <source>
        <dbReference type="Proteomes" id="UP000265040"/>
    </source>
</evidence>
<protein>
    <submittedName>
        <fullName evidence="2">Uncharacterized protein</fullName>
    </submittedName>
</protein>
<feature type="compositionally biased region" description="Basic and acidic residues" evidence="1">
    <location>
        <begin position="77"/>
        <end position="87"/>
    </location>
</feature>
<reference evidence="2" key="3">
    <citation type="submission" date="2025-09" db="UniProtKB">
        <authorList>
            <consortium name="Ensembl"/>
        </authorList>
    </citation>
    <scope>IDENTIFICATION</scope>
</reference>
<sequence>MTQEQAAAKRRRSMNDPNDPDEPAAQLQDSAPQGDSIVQVKDSASPGDADPQVQDMAPQGDLAVQVQDSAPPGDTDAEVKKEKEVTHEQTPASWNKFFVFLAGNTNGAHHDLVEKLKAVGHTEVNSLDECDYVLVFCPVASRVGTDVKEALDKTPAGKPVILVVMHHTFDPDRVLAESRRIVTDPNVLLTVDCLFYDQHILKCSRNETGWCEVKKSLHVPEVMTKMKNQFDVFNKRSSLALKMIYICLSW</sequence>
<dbReference type="AlphaFoldDB" id="A0A7N6C0J7"/>
<name>A0A7N6C0J7_ANATE</name>
<evidence type="ECO:0000256" key="1">
    <source>
        <dbReference type="SAM" id="MobiDB-lite"/>
    </source>
</evidence>
<feature type="region of interest" description="Disordered" evidence="1">
    <location>
        <begin position="1"/>
        <end position="88"/>
    </location>
</feature>
<keyword evidence="3" id="KW-1185">Reference proteome</keyword>
<dbReference type="Proteomes" id="UP000265040">
    <property type="component" value="Chromosome 24"/>
</dbReference>
<dbReference type="Ensembl" id="ENSATET00000040578.2">
    <property type="protein sequence ID" value="ENSATEP00000070206.2"/>
    <property type="gene ID" value="ENSATEG00000028008.2"/>
</dbReference>
<proteinExistence type="predicted"/>
<accession>A0A7N6C0J7</accession>
<dbReference type="PANTHER" id="PTHR34488:SF1">
    <property type="entry name" value="SI:CH211-245H14.1-RELATED"/>
    <property type="match status" value="1"/>
</dbReference>
<organism evidence="2 3">
    <name type="scientific">Anabas testudineus</name>
    <name type="common">Climbing perch</name>
    <name type="synonym">Anthias testudineus</name>
    <dbReference type="NCBI Taxonomy" id="64144"/>
    <lineage>
        <taxon>Eukaryota</taxon>
        <taxon>Metazoa</taxon>
        <taxon>Chordata</taxon>
        <taxon>Craniata</taxon>
        <taxon>Vertebrata</taxon>
        <taxon>Euteleostomi</taxon>
        <taxon>Actinopterygii</taxon>
        <taxon>Neopterygii</taxon>
        <taxon>Teleostei</taxon>
        <taxon>Neoteleostei</taxon>
        <taxon>Acanthomorphata</taxon>
        <taxon>Anabantaria</taxon>
        <taxon>Anabantiformes</taxon>
        <taxon>Anabantoidei</taxon>
        <taxon>Anabantidae</taxon>
        <taxon>Anabas</taxon>
    </lineage>
</organism>
<reference evidence="2" key="1">
    <citation type="submission" date="2021-04" db="EMBL/GenBank/DDBJ databases">
        <authorList>
            <consortium name="Wellcome Sanger Institute Data Sharing"/>
        </authorList>
    </citation>
    <scope>NUCLEOTIDE SEQUENCE [LARGE SCALE GENOMIC DNA]</scope>
</reference>
<dbReference type="GeneTree" id="ENSGT00940000164220"/>